<dbReference type="Pfam" id="PF04070">
    <property type="entry name" value="DUF378"/>
    <property type="match status" value="1"/>
</dbReference>
<evidence type="ECO:0000256" key="1">
    <source>
        <dbReference type="SAM" id="Phobius"/>
    </source>
</evidence>
<proteinExistence type="predicted"/>
<organism evidence="2 3">
    <name type="scientific">Candidatus Kaiserbacteria bacterium CG10_big_fil_rev_8_21_14_0_10_49_17</name>
    <dbReference type="NCBI Taxonomy" id="1974609"/>
    <lineage>
        <taxon>Bacteria</taxon>
        <taxon>Candidatus Kaiseribacteriota</taxon>
    </lineage>
</organism>
<reference evidence="3" key="1">
    <citation type="submission" date="2017-09" db="EMBL/GenBank/DDBJ databases">
        <title>Depth-based differentiation of microbial function through sediment-hosted aquifers and enrichment of novel symbionts in the deep terrestrial subsurface.</title>
        <authorList>
            <person name="Probst A.J."/>
            <person name="Ladd B."/>
            <person name="Jarett J.K."/>
            <person name="Geller-Mcgrath D.E."/>
            <person name="Sieber C.M.K."/>
            <person name="Emerson J.B."/>
            <person name="Anantharaman K."/>
            <person name="Thomas B.C."/>
            <person name="Malmstrom R."/>
            <person name="Stieglmeier M."/>
            <person name="Klingl A."/>
            <person name="Woyke T."/>
            <person name="Ryan C.M."/>
            <person name="Banfield J.F."/>
        </authorList>
    </citation>
    <scope>NUCLEOTIDE SEQUENCE [LARGE SCALE GENOMIC DNA]</scope>
</reference>
<dbReference type="EMBL" id="PFBJ01000003">
    <property type="protein sequence ID" value="PIT91384.1"/>
    <property type="molecule type" value="Genomic_DNA"/>
</dbReference>
<evidence type="ECO:0008006" key="4">
    <source>
        <dbReference type="Google" id="ProtNLM"/>
    </source>
</evidence>
<sequence>MVVRFVHLKFFCMKKGQYEHLAYWLLIIGGLNWLALALFNWEIGQVVGDGVTMNPDDIVSRVVYGVIGVAAAYMLLMHSRK</sequence>
<gene>
    <name evidence="2" type="ORF">COU17_00125</name>
</gene>
<feature type="transmembrane region" description="Helical" evidence="1">
    <location>
        <begin position="21"/>
        <end position="38"/>
    </location>
</feature>
<keyword evidence="1" id="KW-1133">Transmembrane helix</keyword>
<keyword evidence="1" id="KW-0812">Transmembrane</keyword>
<dbReference type="AlphaFoldDB" id="A0A2M6WF69"/>
<comment type="caution">
    <text evidence="2">The sequence shown here is derived from an EMBL/GenBank/DDBJ whole genome shotgun (WGS) entry which is preliminary data.</text>
</comment>
<evidence type="ECO:0000313" key="3">
    <source>
        <dbReference type="Proteomes" id="UP000228809"/>
    </source>
</evidence>
<dbReference type="Proteomes" id="UP000228809">
    <property type="component" value="Unassembled WGS sequence"/>
</dbReference>
<dbReference type="InterPro" id="IPR007211">
    <property type="entry name" value="DUF378"/>
</dbReference>
<protein>
    <recommendedName>
        <fullName evidence="4">DUF378 domain-containing protein</fullName>
    </recommendedName>
</protein>
<feature type="transmembrane region" description="Helical" evidence="1">
    <location>
        <begin position="58"/>
        <end position="76"/>
    </location>
</feature>
<keyword evidence="1" id="KW-0472">Membrane</keyword>
<accession>A0A2M6WF69</accession>
<evidence type="ECO:0000313" key="2">
    <source>
        <dbReference type="EMBL" id="PIT91384.1"/>
    </source>
</evidence>
<name>A0A2M6WF69_9BACT</name>